<dbReference type="PANTHER" id="PTHR43866:SF4">
    <property type="entry name" value="MALONATE-SEMIALDEHYDE DEHYDROGENASE"/>
    <property type="match status" value="1"/>
</dbReference>
<dbReference type="Gene3D" id="3.40.309.10">
    <property type="entry name" value="Aldehyde Dehydrogenase, Chain A, domain 2"/>
    <property type="match status" value="1"/>
</dbReference>
<dbReference type="GO" id="GO:0006210">
    <property type="term" value="P:thymine catabolic process"/>
    <property type="evidence" value="ECO:0007669"/>
    <property type="project" value="TreeGrafter"/>
</dbReference>
<evidence type="ECO:0000313" key="3">
    <source>
        <dbReference type="EMBL" id="VTN13542.1"/>
    </source>
</evidence>
<evidence type="ECO:0000256" key="1">
    <source>
        <dbReference type="SAM" id="MobiDB-lite"/>
    </source>
</evidence>
<dbReference type="GO" id="GO:0006574">
    <property type="term" value="P:L-valine catabolic process"/>
    <property type="evidence" value="ECO:0007669"/>
    <property type="project" value="TreeGrafter"/>
</dbReference>
<reference evidence="3 4" key="1">
    <citation type="submission" date="2019-04" db="EMBL/GenBank/DDBJ databases">
        <authorList>
            <consortium name="Pathogen Informatics"/>
        </authorList>
    </citation>
    <scope>NUCLEOTIDE SEQUENCE [LARGE SCALE GENOMIC DNA]</scope>
    <source>
        <strain evidence="3 4">NCTC9185</strain>
    </source>
</reference>
<sequence length="102" mass="11074">MQALKVGPGCMRGKEENEMGPVVSDSHQKKVLGYIDKGVSEGATLVVDGRKPRVPGYDEGYYVGGTLFDNVDAGDDHLAGRDFLGRCWGLCASPTITARWNW</sequence>
<dbReference type="Pfam" id="PF00171">
    <property type="entry name" value="Aldedh"/>
    <property type="match status" value="1"/>
</dbReference>
<dbReference type="InterPro" id="IPR015590">
    <property type="entry name" value="Aldehyde_DH_dom"/>
</dbReference>
<dbReference type="InterPro" id="IPR016163">
    <property type="entry name" value="Ald_DH_C"/>
</dbReference>
<dbReference type="PANTHER" id="PTHR43866">
    <property type="entry name" value="MALONATE-SEMIALDEHYDE DEHYDROGENASE"/>
    <property type="match status" value="1"/>
</dbReference>
<dbReference type="AlphaFoldDB" id="A0A4U9D7W2"/>
<feature type="region of interest" description="Disordered" evidence="1">
    <location>
        <begin position="1"/>
        <end position="22"/>
    </location>
</feature>
<gene>
    <name evidence="3" type="primary">iolA_3</name>
    <name evidence="3" type="ORF">NCTC9185_05577</name>
</gene>
<keyword evidence="3" id="KW-0560">Oxidoreductase</keyword>
<dbReference type="InterPro" id="IPR010061">
    <property type="entry name" value="MeMal-semiAld_DH"/>
</dbReference>
<proteinExistence type="predicted"/>
<name>A0A4U9D7W2_RAOTE</name>
<evidence type="ECO:0000259" key="2">
    <source>
        <dbReference type="Pfam" id="PF00171"/>
    </source>
</evidence>
<feature type="domain" description="Aldehyde dehydrogenase" evidence="2">
    <location>
        <begin position="2"/>
        <end position="74"/>
    </location>
</feature>
<evidence type="ECO:0000313" key="4">
    <source>
        <dbReference type="Proteomes" id="UP000339249"/>
    </source>
</evidence>
<dbReference type="SUPFAM" id="SSF53720">
    <property type="entry name" value="ALDH-like"/>
    <property type="match status" value="1"/>
</dbReference>
<protein>
    <submittedName>
        <fullName evidence="3">Methylmalonate semialdehyde dehydrogenase [acylating]</fullName>
        <ecNumber evidence="3">1.2.1.27</ecNumber>
    </submittedName>
</protein>
<dbReference type="EMBL" id="CABDVU010000001">
    <property type="protein sequence ID" value="VTN13542.1"/>
    <property type="molecule type" value="Genomic_DNA"/>
</dbReference>
<accession>A0A4U9D7W2</accession>
<dbReference type="InterPro" id="IPR016161">
    <property type="entry name" value="Ald_DH/histidinol_DH"/>
</dbReference>
<dbReference type="EC" id="1.2.1.27" evidence="3"/>
<dbReference type="Proteomes" id="UP000339249">
    <property type="component" value="Unassembled WGS sequence"/>
</dbReference>
<organism evidence="3 4">
    <name type="scientific">Raoultella terrigena</name>
    <name type="common">Klebsiella terrigena</name>
    <dbReference type="NCBI Taxonomy" id="577"/>
    <lineage>
        <taxon>Bacteria</taxon>
        <taxon>Pseudomonadati</taxon>
        <taxon>Pseudomonadota</taxon>
        <taxon>Gammaproteobacteria</taxon>
        <taxon>Enterobacterales</taxon>
        <taxon>Enterobacteriaceae</taxon>
        <taxon>Klebsiella/Raoultella group</taxon>
        <taxon>Raoultella</taxon>
    </lineage>
</organism>
<dbReference type="GO" id="GO:0004491">
    <property type="term" value="F:methylmalonate-semialdehyde dehydrogenase (acylating, NAD) activity"/>
    <property type="evidence" value="ECO:0007669"/>
    <property type="project" value="UniProtKB-EC"/>
</dbReference>